<name>A0A6D2L286_9BRAS</name>
<dbReference type="EMBL" id="CACVBM020001480">
    <property type="protein sequence ID" value="CAA7051495.1"/>
    <property type="molecule type" value="Genomic_DNA"/>
</dbReference>
<evidence type="ECO:0000313" key="1">
    <source>
        <dbReference type="EMBL" id="CAA7051495.1"/>
    </source>
</evidence>
<evidence type="ECO:0000313" key="2">
    <source>
        <dbReference type="EMBL" id="CAA7058573.1"/>
    </source>
</evidence>
<protein>
    <submittedName>
        <fullName evidence="2">Uncharacterized protein</fullName>
    </submittedName>
</protein>
<dbReference type="AlphaFoldDB" id="A0A6D2L286"/>
<reference evidence="2 3" key="1">
    <citation type="submission" date="2020-01" db="EMBL/GenBank/DDBJ databases">
        <authorList>
            <person name="Mishra B."/>
        </authorList>
    </citation>
    <scope>NUCLEOTIDE SEQUENCE [LARGE SCALE GENOMIC DNA]</scope>
</reference>
<organism evidence="2 3">
    <name type="scientific">Microthlaspi erraticum</name>
    <dbReference type="NCBI Taxonomy" id="1685480"/>
    <lineage>
        <taxon>Eukaryota</taxon>
        <taxon>Viridiplantae</taxon>
        <taxon>Streptophyta</taxon>
        <taxon>Embryophyta</taxon>
        <taxon>Tracheophyta</taxon>
        <taxon>Spermatophyta</taxon>
        <taxon>Magnoliopsida</taxon>
        <taxon>eudicotyledons</taxon>
        <taxon>Gunneridae</taxon>
        <taxon>Pentapetalae</taxon>
        <taxon>rosids</taxon>
        <taxon>malvids</taxon>
        <taxon>Brassicales</taxon>
        <taxon>Brassicaceae</taxon>
        <taxon>Coluteocarpeae</taxon>
        <taxon>Microthlaspi</taxon>
    </lineage>
</organism>
<sequence length="301" mass="33617">MGLKEWRPNTVIIVKINTTTVTLQCFCNCSGKRQRQKQKQRKERAKQLTDGLLSVSPVTTVVSSSSPMELPPYDPNFTVKISAGNEKKFDYEFDEEHDESLSAAVVAVELISSARLSRNLDRVRTEYSAQYLLDKAASSSGPSLTVRECLEFAIKNGIPKAEDWPLLGSSDKKPPPSYKPPLVTMKGEVAEPDTMDEARELVKHQAVGAKVHIFHPHVELQQGAIYCGTSGEPATYMGLRDGIFTGVEKFKGKSMAVVKVWYKKKFIFLKVAMSRMFYDAYLDIGPTILLENFCAPRLSIK</sequence>
<dbReference type="Proteomes" id="UP000467841">
    <property type="component" value="Unassembled WGS sequence"/>
</dbReference>
<accession>A0A6D2L286</accession>
<gene>
    <name evidence="1" type="ORF">MERR_LOCUS38730</name>
    <name evidence="2" type="ORF">MERR_LOCUS45809</name>
</gene>
<evidence type="ECO:0000313" key="3">
    <source>
        <dbReference type="Proteomes" id="UP000467841"/>
    </source>
</evidence>
<proteinExistence type="predicted"/>
<keyword evidence="3" id="KW-1185">Reference proteome</keyword>
<dbReference type="EMBL" id="CACVBM020001729">
    <property type="protein sequence ID" value="CAA7058573.1"/>
    <property type="molecule type" value="Genomic_DNA"/>
</dbReference>
<dbReference type="Gene3D" id="3.90.70.10">
    <property type="entry name" value="Cysteine proteinases"/>
    <property type="match status" value="1"/>
</dbReference>